<evidence type="ECO:0000313" key="1">
    <source>
        <dbReference type="EMBL" id="SMX44600.1"/>
    </source>
</evidence>
<organism evidence="1 2">
    <name type="scientific">Octadecabacter ascidiaceicola</name>
    <dbReference type="NCBI Taxonomy" id="1655543"/>
    <lineage>
        <taxon>Bacteria</taxon>
        <taxon>Pseudomonadati</taxon>
        <taxon>Pseudomonadota</taxon>
        <taxon>Alphaproteobacteria</taxon>
        <taxon>Rhodobacterales</taxon>
        <taxon>Roseobacteraceae</taxon>
        <taxon>Octadecabacter</taxon>
    </lineage>
</organism>
<dbReference type="Proteomes" id="UP000203464">
    <property type="component" value="Unassembled WGS sequence"/>
</dbReference>
<protein>
    <submittedName>
        <fullName evidence="1">Uncharacterized protein</fullName>
    </submittedName>
</protein>
<accession>A0A238KPM4</accession>
<evidence type="ECO:0000313" key="2">
    <source>
        <dbReference type="Proteomes" id="UP000203464"/>
    </source>
</evidence>
<proteinExistence type="predicted"/>
<dbReference type="EMBL" id="FXYD01000006">
    <property type="protein sequence ID" value="SMX44600.1"/>
    <property type="molecule type" value="Genomic_DNA"/>
</dbReference>
<name>A0A238KPM4_9RHOB</name>
<keyword evidence="2" id="KW-1185">Reference proteome</keyword>
<gene>
    <name evidence="1" type="ORF">OCA8868_03181</name>
</gene>
<dbReference type="AlphaFoldDB" id="A0A238KPM4"/>
<reference evidence="2" key="1">
    <citation type="submission" date="2017-05" db="EMBL/GenBank/DDBJ databases">
        <authorList>
            <person name="Rodrigo-Torres L."/>
            <person name="Arahal R. D."/>
            <person name="Lucena T."/>
        </authorList>
    </citation>
    <scope>NUCLEOTIDE SEQUENCE [LARGE SCALE GENOMIC DNA]</scope>
    <source>
        <strain evidence="2">CECT 8868</strain>
    </source>
</reference>
<sequence>MRISSFWPRSTLQFQTSFTGTRIAFNPVNIGKVVKFSHDLDVFASLRPLNFDCSQLSSMDICRDSPHLN</sequence>